<protein>
    <submittedName>
        <fullName evidence="1">Uncharacterized protein</fullName>
    </submittedName>
</protein>
<keyword evidence="2" id="KW-1185">Reference proteome</keyword>
<dbReference type="AlphaFoldDB" id="A0A7W8GFA2"/>
<sequence>MAPELPFLAGAEIIPTLPGLPLFIAGELPPPPPPASAPAPVEGVAVIPLPGRDGAAGPVFIHQQAQAAAVWIVNHNLGLRPVHIAVQDPTGQGLEGYGVEHVSNFQTRLSFSPPAVGEARIT</sequence>
<reference evidence="1 2" key="1">
    <citation type="submission" date="2020-08" db="EMBL/GenBank/DDBJ databases">
        <title>Genomic Encyclopedia of Type Strains, Phase IV (KMG-IV): sequencing the most valuable type-strain genomes for metagenomic binning, comparative biology and taxonomic classification.</title>
        <authorList>
            <person name="Goeker M."/>
        </authorList>
    </citation>
    <scope>NUCLEOTIDE SEQUENCE [LARGE SCALE GENOMIC DNA]</scope>
    <source>
        <strain evidence="1 2">DSM 101791</strain>
    </source>
</reference>
<comment type="caution">
    <text evidence="1">The sequence shown here is derived from an EMBL/GenBank/DDBJ whole genome shotgun (WGS) entry which is preliminary data.</text>
</comment>
<evidence type="ECO:0000313" key="1">
    <source>
        <dbReference type="EMBL" id="MBB5234495.1"/>
    </source>
</evidence>
<proteinExistence type="predicted"/>
<name>A0A7W8GFA2_9DEIO</name>
<dbReference type="RefSeq" id="WP_184028385.1">
    <property type="nucleotide sequence ID" value="NZ_JACHFN010000006.1"/>
</dbReference>
<evidence type="ECO:0000313" key="2">
    <source>
        <dbReference type="Proteomes" id="UP000525389"/>
    </source>
</evidence>
<accession>A0A7W8GFA2</accession>
<dbReference type="Proteomes" id="UP000525389">
    <property type="component" value="Unassembled WGS sequence"/>
</dbReference>
<dbReference type="EMBL" id="JACHFN010000006">
    <property type="protein sequence ID" value="MBB5234495.1"/>
    <property type="molecule type" value="Genomic_DNA"/>
</dbReference>
<organism evidence="1 2">
    <name type="scientific">Deinococcus budaensis</name>
    <dbReference type="NCBI Taxonomy" id="1665626"/>
    <lineage>
        <taxon>Bacteria</taxon>
        <taxon>Thermotogati</taxon>
        <taxon>Deinococcota</taxon>
        <taxon>Deinococci</taxon>
        <taxon>Deinococcales</taxon>
        <taxon>Deinococcaceae</taxon>
        <taxon>Deinococcus</taxon>
    </lineage>
</organism>
<gene>
    <name evidence="1" type="ORF">HNQ09_001933</name>
</gene>